<sequence length="89" mass="9695">MNRYRVTAIAHRRCAGSTAGEAGSGIVHVETVRAEDAGFARDLVLVRLHAESALVSPAPVGVDAVLVERVRWGRAPVRELDRRRVVALR</sequence>
<reference evidence="1 2" key="1">
    <citation type="submission" date="2020-08" db="EMBL/GenBank/DDBJ databases">
        <title>The Agave Microbiome: Exploring the role of microbial communities in plant adaptations to desert environments.</title>
        <authorList>
            <person name="Partida-Martinez L.P."/>
        </authorList>
    </citation>
    <scope>NUCLEOTIDE SEQUENCE [LARGE SCALE GENOMIC DNA]</scope>
    <source>
        <strain evidence="1 2">AS2.23</strain>
    </source>
</reference>
<reference evidence="1 2" key="2">
    <citation type="submission" date="2020-08" db="EMBL/GenBank/DDBJ databases">
        <authorList>
            <person name="Partida-Martinez L."/>
            <person name="Huntemann M."/>
            <person name="Clum A."/>
            <person name="Wang J."/>
            <person name="Palaniappan K."/>
            <person name="Ritter S."/>
            <person name="Chen I.-M."/>
            <person name="Stamatis D."/>
            <person name="Reddy T."/>
            <person name="O'Malley R."/>
            <person name="Daum C."/>
            <person name="Shapiro N."/>
            <person name="Ivanova N."/>
            <person name="Kyrpides N."/>
            <person name="Woyke T."/>
        </authorList>
    </citation>
    <scope>NUCLEOTIDE SEQUENCE [LARGE SCALE GENOMIC DNA]</scope>
    <source>
        <strain evidence="1 2">AS2.23</strain>
    </source>
</reference>
<gene>
    <name evidence="1" type="ORF">FHR75_003344</name>
</gene>
<dbReference type="Proteomes" id="UP000533269">
    <property type="component" value="Unassembled WGS sequence"/>
</dbReference>
<name>A0A7W4TP33_KINRA</name>
<dbReference type="AlphaFoldDB" id="A0A7W4TP33"/>
<protein>
    <submittedName>
        <fullName evidence="1">Uncharacterized protein</fullName>
    </submittedName>
</protein>
<proteinExistence type="predicted"/>
<evidence type="ECO:0000313" key="2">
    <source>
        <dbReference type="Proteomes" id="UP000533269"/>
    </source>
</evidence>
<organism evidence="1 2">
    <name type="scientific">Kineococcus radiotolerans</name>
    <dbReference type="NCBI Taxonomy" id="131568"/>
    <lineage>
        <taxon>Bacteria</taxon>
        <taxon>Bacillati</taxon>
        <taxon>Actinomycetota</taxon>
        <taxon>Actinomycetes</taxon>
        <taxon>Kineosporiales</taxon>
        <taxon>Kineosporiaceae</taxon>
        <taxon>Kineococcus</taxon>
    </lineage>
</organism>
<comment type="caution">
    <text evidence="1">The sequence shown here is derived from an EMBL/GenBank/DDBJ whole genome shotgun (WGS) entry which is preliminary data.</text>
</comment>
<accession>A0A7W4TP33</accession>
<evidence type="ECO:0000313" key="1">
    <source>
        <dbReference type="EMBL" id="MBB2902513.1"/>
    </source>
</evidence>
<dbReference type="RefSeq" id="WP_183392281.1">
    <property type="nucleotide sequence ID" value="NZ_JACHVY010000003.1"/>
</dbReference>
<dbReference type="EMBL" id="JACHVY010000003">
    <property type="protein sequence ID" value="MBB2902513.1"/>
    <property type="molecule type" value="Genomic_DNA"/>
</dbReference>